<dbReference type="Gene3D" id="3.40.50.1820">
    <property type="entry name" value="alpha/beta hydrolase"/>
    <property type="match status" value="1"/>
</dbReference>
<dbReference type="InterPro" id="IPR050583">
    <property type="entry name" value="Mycobacterial_A85_antigen"/>
</dbReference>
<dbReference type="AlphaFoldDB" id="A0A1H7PTF2"/>
<name>A0A1H7PTF2_9LACT</name>
<dbReference type="OrthoDB" id="9803578at2"/>
<dbReference type="InterPro" id="IPR029058">
    <property type="entry name" value="AB_hydrolase_fold"/>
</dbReference>
<proteinExistence type="predicted"/>
<dbReference type="PANTHER" id="PTHR48098:SF1">
    <property type="entry name" value="DIACYLGLYCEROL ACYLTRANSFERASE_MYCOLYLTRANSFERASE AG85A"/>
    <property type="match status" value="1"/>
</dbReference>
<sequence length="258" mass="29903">MAVVTVSFQSRELMRSVQHKAIIPTSTKSLYDPDDAPEVEMKDLRTLYLLHGWDGSHEDWINNTRIIELATKYGIAVIMPSGENSFYVDHPNGNNYGKFIGEELIDETRKLFPLSKKRDDTWIAGLSMGGYGALRNGIYYSDKYSKIAAFSSRIRTSQDKEDLSKVNPITQRTKAIIKGDSYKALPEDMDIKKLVNASDHLPELYIVCGTEDFLINENRKFHKWLDSKQIEHHYEEESGKHDWDYWNIYIERALEWLT</sequence>
<dbReference type="SUPFAM" id="SSF53474">
    <property type="entry name" value="alpha/beta-Hydrolases"/>
    <property type="match status" value="1"/>
</dbReference>
<protein>
    <submittedName>
        <fullName evidence="1">S-formylglutathione hydrolase FrmB</fullName>
    </submittedName>
</protein>
<keyword evidence="2" id="KW-1185">Reference proteome</keyword>
<dbReference type="EMBL" id="FNZU01000024">
    <property type="protein sequence ID" value="SEL38535.1"/>
    <property type="molecule type" value="Genomic_DNA"/>
</dbReference>
<accession>A0A1H7PTF2</accession>
<dbReference type="RefSeq" id="WP_091483089.1">
    <property type="nucleotide sequence ID" value="NZ_BJYC01000028.1"/>
</dbReference>
<dbReference type="Proteomes" id="UP000199081">
    <property type="component" value="Unassembled WGS sequence"/>
</dbReference>
<dbReference type="GO" id="GO:0016747">
    <property type="term" value="F:acyltransferase activity, transferring groups other than amino-acyl groups"/>
    <property type="evidence" value="ECO:0007669"/>
    <property type="project" value="TreeGrafter"/>
</dbReference>
<organism evidence="1 2">
    <name type="scientific">Alkalibacterium pelagium</name>
    <dbReference type="NCBI Taxonomy" id="426702"/>
    <lineage>
        <taxon>Bacteria</taxon>
        <taxon>Bacillati</taxon>
        <taxon>Bacillota</taxon>
        <taxon>Bacilli</taxon>
        <taxon>Lactobacillales</taxon>
        <taxon>Carnobacteriaceae</taxon>
        <taxon>Alkalibacterium</taxon>
    </lineage>
</organism>
<reference evidence="2" key="1">
    <citation type="submission" date="2016-10" db="EMBL/GenBank/DDBJ databases">
        <authorList>
            <person name="Varghese N."/>
            <person name="Submissions S."/>
        </authorList>
    </citation>
    <scope>NUCLEOTIDE SEQUENCE [LARGE SCALE GENOMIC DNA]</scope>
    <source>
        <strain evidence="2">DSM 19183</strain>
    </source>
</reference>
<evidence type="ECO:0000313" key="2">
    <source>
        <dbReference type="Proteomes" id="UP000199081"/>
    </source>
</evidence>
<dbReference type="STRING" id="426702.SAMN04488099_1247"/>
<dbReference type="InterPro" id="IPR000801">
    <property type="entry name" value="Esterase-like"/>
</dbReference>
<dbReference type="GO" id="GO:0016787">
    <property type="term" value="F:hydrolase activity"/>
    <property type="evidence" value="ECO:0007669"/>
    <property type="project" value="UniProtKB-KW"/>
</dbReference>
<evidence type="ECO:0000313" key="1">
    <source>
        <dbReference type="EMBL" id="SEL38535.1"/>
    </source>
</evidence>
<dbReference type="Pfam" id="PF00756">
    <property type="entry name" value="Esterase"/>
    <property type="match status" value="1"/>
</dbReference>
<gene>
    <name evidence="1" type="ORF">SAMN04488099_1247</name>
</gene>
<dbReference type="PANTHER" id="PTHR48098">
    <property type="entry name" value="ENTEROCHELIN ESTERASE-RELATED"/>
    <property type="match status" value="1"/>
</dbReference>
<keyword evidence="1" id="KW-0378">Hydrolase</keyword>